<keyword evidence="4 7" id="KW-1133">Transmembrane helix</keyword>
<dbReference type="PANTHER" id="PTHR30572:SF4">
    <property type="entry name" value="ABC TRANSPORTER PERMEASE YTRF"/>
    <property type="match status" value="1"/>
</dbReference>
<evidence type="ECO:0008006" key="12">
    <source>
        <dbReference type="Google" id="ProtNLM"/>
    </source>
</evidence>
<comment type="caution">
    <text evidence="10">The sequence shown here is derived from an EMBL/GenBank/DDBJ whole genome shotgun (WGS) entry which is preliminary data.</text>
</comment>
<feature type="transmembrane region" description="Helical" evidence="7">
    <location>
        <begin position="554"/>
        <end position="576"/>
    </location>
</feature>
<dbReference type="InterPro" id="IPR050250">
    <property type="entry name" value="Macrolide_Exporter_MacB"/>
</dbReference>
<evidence type="ECO:0000259" key="9">
    <source>
        <dbReference type="Pfam" id="PF12704"/>
    </source>
</evidence>
<evidence type="ECO:0000256" key="6">
    <source>
        <dbReference type="ARBA" id="ARBA00038076"/>
    </source>
</evidence>
<keyword evidence="3 7" id="KW-0812">Transmembrane</keyword>
<feature type="domain" description="ABC3 transporter permease C-terminal" evidence="8">
    <location>
        <begin position="475"/>
        <end position="580"/>
    </location>
</feature>
<keyword evidence="5 7" id="KW-0472">Membrane</keyword>
<feature type="transmembrane region" description="Helical" evidence="7">
    <location>
        <begin position="470"/>
        <end position="493"/>
    </location>
</feature>
<evidence type="ECO:0000256" key="7">
    <source>
        <dbReference type="SAM" id="Phobius"/>
    </source>
</evidence>
<evidence type="ECO:0000256" key="3">
    <source>
        <dbReference type="ARBA" id="ARBA00022692"/>
    </source>
</evidence>
<dbReference type="PANTHER" id="PTHR30572">
    <property type="entry name" value="MEMBRANE COMPONENT OF TRANSPORTER-RELATED"/>
    <property type="match status" value="1"/>
</dbReference>
<feature type="domain" description="MacB-like periplasmic core" evidence="9">
    <location>
        <begin position="25"/>
        <end position="227"/>
    </location>
</feature>
<dbReference type="Pfam" id="PF12704">
    <property type="entry name" value="MacB_PCD"/>
    <property type="match status" value="1"/>
</dbReference>
<dbReference type="RefSeq" id="WP_059142300.1">
    <property type="nucleotide sequence ID" value="NZ_LLZJ01000017.1"/>
</dbReference>
<comment type="similarity">
    <text evidence="6">Belongs to the ABC-4 integral membrane protein family.</text>
</comment>
<evidence type="ECO:0000259" key="8">
    <source>
        <dbReference type="Pfam" id="PF02687"/>
    </source>
</evidence>
<evidence type="ECO:0000256" key="1">
    <source>
        <dbReference type="ARBA" id="ARBA00004651"/>
    </source>
</evidence>
<organism evidence="10 11">
    <name type="scientific">Streptomyces violaceusniger</name>
    <dbReference type="NCBI Taxonomy" id="68280"/>
    <lineage>
        <taxon>Bacteria</taxon>
        <taxon>Bacillati</taxon>
        <taxon>Actinomycetota</taxon>
        <taxon>Actinomycetes</taxon>
        <taxon>Kitasatosporales</taxon>
        <taxon>Streptomycetaceae</taxon>
        <taxon>Streptomyces</taxon>
        <taxon>Streptomyces violaceusniger group</taxon>
    </lineage>
</organism>
<dbReference type="AlphaFoldDB" id="A0A0X3XD36"/>
<evidence type="ECO:0000313" key="10">
    <source>
        <dbReference type="EMBL" id="KUL66456.1"/>
    </source>
</evidence>
<sequence length="591" mass="61120">MGHLLLTWRLVLRDMRRRPGEAVMFLLAVTIAGASLTLGLATNDAVVSGYEKTRAATAGPDIIATTTATNPSHVAERLADAPGVAARADPVFAFDTYIKAHGRTAHSSVEGRETAPSAVDRPLVTSGTWVRPGGAVVERGFAQALGVRVGDRVTIGGRGYPVAGTAISAATGVYPGSDAAQGAGPSDYGGRIWLTSADARAAAGEEPSVHLILLKLTDPTATERWQDTVFGRDREVDSSVNVHYWQDVLQSDLSMIRAIQPALVVGGWLLAAAAMVTLAALATTRAARDNRRAALLKAVGAGPATVTSVLLAQYLLLTLLASALGLTAGTLAAPHLVDPSAGLLNTISPPDSGTVTAAIFLAVVVALTGALGPALRATRTSTVHSLADPAHLLTRHPRLNAMTAHLPTSLLLGIRLLARRPGRAVLASAGTATTTLMVTALLTWHTELGGRPDFKRFGPVEVRVDLTGEVLLAVTLTLVALSTLNTVLLGWSTAVQARRALSIARTLGATPGQVVAALCVAQLLPAVPGVAVGIPTGLGLYWVFGSTVTPSTTWLLTAALVILLAVGVLTALPAWIHTRRPTGRVLTAEPA</sequence>
<evidence type="ECO:0000256" key="2">
    <source>
        <dbReference type="ARBA" id="ARBA00022475"/>
    </source>
</evidence>
<proteinExistence type="inferred from homology"/>
<dbReference type="GO" id="GO:0022857">
    <property type="term" value="F:transmembrane transporter activity"/>
    <property type="evidence" value="ECO:0007669"/>
    <property type="project" value="TreeGrafter"/>
</dbReference>
<dbReference type="InterPro" id="IPR003838">
    <property type="entry name" value="ABC3_permease_C"/>
</dbReference>
<dbReference type="InterPro" id="IPR025857">
    <property type="entry name" value="MacB_PCD"/>
</dbReference>
<protein>
    <recommendedName>
        <fullName evidence="12">ABC3 transporter permease protein domain-containing protein</fullName>
    </recommendedName>
</protein>
<feature type="domain" description="ABC3 transporter permease C-terminal" evidence="8">
    <location>
        <begin position="267"/>
        <end position="381"/>
    </location>
</feature>
<dbReference type="Pfam" id="PF02687">
    <property type="entry name" value="FtsX"/>
    <property type="match status" value="2"/>
</dbReference>
<accession>A0A0X3XD36</accession>
<gene>
    <name evidence="10" type="ORF">ADL28_03800</name>
</gene>
<keyword evidence="2" id="KW-1003">Cell membrane</keyword>
<dbReference type="GO" id="GO:0005886">
    <property type="term" value="C:plasma membrane"/>
    <property type="evidence" value="ECO:0007669"/>
    <property type="project" value="UniProtKB-SubCell"/>
</dbReference>
<feature type="transmembrane region" description="Helical" evidence="7">
    <location>
        <begin position="357"/>
        <end position="375"/>
    </location>
</feature>
<name>A0A0X3XD36_STRVO</name>
<evidence type="ECO:0000256" key="4">
    <source>
        <dbReference type="ARBA" id="ARBA00022989"/>
    </source>
</evidence>
<evidence type="ECO:0000313" key="11">
    <source>
        <dbReference type="Proteomes" id="UP000053413"/>
    </source>
</evidence>
<comment type="subcellular location">
    <subcellularLocation>
        <location evidence="1">Cell membrane</location>
        <topology evidence="1">Multi-pass membrane protein</topology>
    </subcellularLocation>
</comment>
<feature type="transmembrane region" description="Helical" evidence="7">
    <location>
        <begin position="262"/>
        <end position="282"/>
    </location>
</feature>
<feature type="transmembrane region" description="Helical" evidence="7">
    <location>
        <begin position="424"/>
        <end position="444"/>
    </location>
</feature>
<dbReference type="OrthoDB" id="3291880at2"/>
<dbReference type="Proteomes" id="UP000053413">
    <property type="component" value="Unassembled WGS sequence"/>
</dbReference>
<evidence type="ECO:0000256" key="5">
    <source>
        <dbReference type="ARBA" id="ARBA00023136"/>
    </source>
</evidence>
<reference evidence="11" key="1">
    <citation type="submission" date="2015-10" db="EMBL/GenBank/DDBJ databases">
        <authorList>
            <person name="Ju K.-S."/>
            <person name="Doroghazi J.R."/>
            <person name="Metcalf W.W."/>
        </authorList>
    </citation>
    <scope>NUCLEOTIDE SEQUENCE [LARGE SCALE GENOMIC DNA]</scope>
    <source>
        <strain evidence="11">NRRL F-8817</strain>
    </source>
</reference>
<dbReference type="EMBL" id="LLZJ01000017">
    <property type="protein sequence ID" value="KUL66456.1"/>
    <property type="molecule type" value="Genomic_DNA"/>
</dbReference>
<feature type="transmembrane region" description="Helical" evidence="7">
    <location>
        <begin position="514"/>
        <end position="534"/>
    </location>
</feature>